<dbReference type="Gene3D" id="2.30.110.10">
    <property type="entry name" value="Electron Transport, Fmn-binding Protein, Chain A"/>
    <property type="match status" value="1"/>
</dbReference>
<name>A0AAV5GJV1_9BASI</name>
<organism evidence="3 4">
    <name type="scientific">Rhodotorula paludigena</name>
    <dbReference type="NCBI Taxonomy" id="86838"/>
    <lineage>
        <taxon>Eukaryota</taxon>
        <taxon>Fungi</taxon>
        <taxon>Dikarya</taxon>
        <taxon>Basidiomycota</taxon>
        <taxon>Pucciniomycotina</taxon>
        <taxon>Microbotryomycetes</taxon>
        <taxon>Sporidiobolales</taxon>
        <taxon>Sporidiobolaceae</taxon>
        <taxon>Rhodotorula</taxon>
    </lineage>
</organism>
<accession>A0AAV5GJV1</accession>
<evidence type="ECO:0000256" key="1">
    <source>
        <dbReference type="SAM" id="SignalP"/>
    </source>
</evidence>
<comment type="caution">
    <text evidence="3">The sequence shown here is derived from an EMBL/GenBank/DDBJ whole genome shotgun (WGS) entry which is preliminary data.</text>
</comment>
<keyword evidence="4" id="KW-1185">Reference proteome</keyword>
<evidence type="ECO:0000313" key="4">
    <source>
        <dbReference type="Proteomes" id="UP001342314"/>
    </source>
</evidence>
<keyword evidence="1" id="KW-0732">Signal</keyword>
<dbReference type="Pfam" id="PF13883">
    <property type="entry name" value="CREG_beta-barrel"/>
    <property type="match status" value="1"/>
</dbReference>
<dbReference type="Proteomes" id="UP001342314">
    <property type="component" value="Unassembled WGS sequence"/>
</dbReference>
<feature type="chain" id="PRO_5043831542" description="CREG-like beta-barrel domain-containing protein" evidence="1">
    <location>
        <begin position="22"/>
        <end position="248"/>
    </location>
</feature>
<dbReference type="SUPFAM" id="SSF50475">
    <property type="entry name" value="FMN-binding split barrel"/>
    <property type="match status" value="1"/>
</dbReference>
<dbReference type="InterPro" id="IPR055343">
    <property type="entry name" value="CREG_beta-barrel"/>
</dbReference>
<evidence type="ECO:0000259" key="2">
    <source>
        <dbReference type="Pfam" id="PF13883"/>
    </source>
</evidence>
<dbReference type="EMBL" id="BQKY01000005">
    <property type="protein sequence ID" value="GJN89775.1"/>
    <property type="molecule type" value="Genomic_DNA"/>
</dbReference>
<reference evidence="3 4" key="1">
    <citation type="submission" date="2021-12" db="EMBL/GenBank/DDBJ databases">
        <title>High titer production of polyol ester of fatty acids by Rhodotorula paludigena BS15 towards product separation-free biomass refinery.</title>
        <authorList>
            <person name="Mano J."/>
            <person name="Ono H."/>
            <person name="Tanaka T."/>
            <person name="Naito K."/>
            <person name="Sushida H."/>
            <person name="Ike M."/>
            <person name="Tokuyasu K."/>
            <person name="Kitaoka M."/>
        </authorList>
    </citation>
    <scope>NUCLEOTIDE SEQUENCE [LARGE SCALE GENOMIC DNA]</scope>
    <source>
        <strain evidence="3 4">BS15</strain>
    </source>
</reference>
<gene>
    <name evidence="3" type="ORF">Rhopal_002764-T1</name>
</gene>
<feature type="signal peptide" evidence="1">
    <location>
        <begin position="1"/>
        <end position="21"/>
    </location>
</feature>
<dbReference type="PANTHER" id="PTHR37273:SF1">
    <property type="entry name" value="ADL397C-AP"/>
    <property type="match status" value="1"/>
</dbReference>
<evidence type="ECO:0000313" key="3">
    <source>
        <dbReference type="EMBL" id="GJN89775.1"/>
    </source>
</evidence>
<protein>
    <recommendedName>
        <fullName evidence="2">CREG-like beta-barrel domain-containing protein</fullName>
    </recommendedName>
</protein>
<proteinExistence type="predicted"/>
<dbReference type="PANTHER" id="PTHR37273">
    <property type="entry name" value="CHROMOSOME 8, WHOLE GENOME SHOTGUN SEQUENCE"/>
    <property type="match status" value="1"/>
</dbReference>
<feature type="domain" description="CREG-like beta-barrel" evidence="2">
    <location>
        <begin position="25"/>
        <end position="194"/>
    </location>
</feature>
<dbReference type="AlphaFoldDB" id="A0AAV5GJV1"/>
<dbReference type="InterPro" id="IPR012349">
    <property type="entry name" value="Split_barrel_FMN-bd"/>
</dbReference>
<sequence length="248" mass="26949">MRWSALCFLALAALAPAAAVARETLDEAAVHVRELIAYRAYNTGTLMSVFPDDAPVPVPGLPFGLQEYYAHYPDSNGDLLLLAMPIAAIYRNALPPNKPNLTITINDLYGFGDGNLAAGRMRVALYGTIERVEGDDEIAKCKAAYLEAHPDARGWAGPQGPHAAFWARLRIEKVYAFNGFGDVAYIGWVPLDLYRASGAKMRSEKAVHSDWPVPRQPGDSGLLGSAALAGYAGEEVSVEGKQRFRVQW</sequence>